<proteinExistence type="predicted"/>
<sequence>MAYNAFGVKTIAPPEVWRHRLRQKNNVAGLAKSSGGRSARHALVHRLLGSPGEAITLGQFLVAHFVFVTNLQRVATQRTNRRLG</sequence>
<comment type="caution">
    <text evidence="1">The sequence shown here is derived from an EMBL/GenBank/DDBJ whole genome shotgun (WGS) entry which is preliminary data.</text>
</comment>
<accession>A0ABY1QAK5</accession>
<keyword evidence="2" id="KW-1185">Reference proteome</keyword>
<organism evidence="1 2">
    <name type="scientific">Neorhodopirellula lusitana</name>
    <dbReference type="NCBI Taxonomy" id="445327"/>
    <lineage>
        <taxon>Bacteria</taxon>
        <taxon>Pseudomonadati</taxon>
        <taxon>Planctomycetota</taxon>
        <taxon>Planctomycetia</taxon>
        <taxon>Pirellulales</taxon>
        <taxon>Pirellulaceae</taxon>
        <taxon>Neorhodopirellula</taxon>
    </lineage>
</organism>
<gene>
    <name evidence="1" type="ORF">SAMN06265222_108212</name>
</gene>
<evidence type="ECO:0000313" key="1">
    <source>
        <dbReference type="EMBL" id="SMP64349.1"/>
    </source>
</evidence>
<protein>
    <submittedName>
        <fullName evidence="1">Uncharacterized protein</fullName>
    </submittedName>
</protein>
<dbReference type="EMBL" id="FXUG01000008">
    <property type="protein sequence ID" value="SMP64349.1"/>
    <property type="molecule type" value="Genomic_DNA"/>
</dbReference>
<dbReference type="Proteomes" id="UP001158067">
    <property type="component" value="Unassembled WGS sequence"/>
</dbReference>
<reference evidence="1 2" key="1">
    <citation type="submission" date="2017-05" db="EMBL/GenBank/DDBJ databases">
        <authorList>
            <person name="Varghese N."/>
            <person name="Submissions S."/>
        </authorList>
    </citation>
    <scope>NUCLEOTIDE SEQUENCE [LARGE SCALE GENOMIC DNA]</scope>
    <source>
        <strain evidence="1 2">DSM 25457</strain>
    </source>
</reference>
<evidence type="ECO:0000313" key="2">
    <source>
        <dbReference type="Proteomes" id="UP001158067"/>
    </source>
</evidence>
<name>A0ABY1QAK5_9BACT</name>